<dbReference type="EMBL" id="CM042889">
    <property type="protein sequence ID" value="KAI4319187.1"/>
    <property type="molecule type" value="Genomic_DNA"/>
</dbReference>
<evidence type="ECO:0000313" key="2">
    <source>
        <dbReference type="Proteomes" id="UP001057402"/>
    </source>
</evidence>
<reference evidence="2" key="1">
    <citation type="journal article" date="2023" name="Front. Plant Sci.">
        <title>Chromosomal-level genome assembly of Melastoma candidum provides insights into trichome evolution.</title>
        <authorList>
            <person name="Zhong Y."/>
            <person name="Wu W."/>
            <person name="Sun C."/>
            <person name="Zou P."/>
            <person name="Liu Y."/>
            <person name="Dai S."/>
            <person name="Zhou R."/>
        </authorList>
    </citation>
    <scope>NUCLEOTIDE SEQUENCE [LARGE SCALE GENOMIC DNA]</scope>
</reference>
<organism evidence="1 2">
    <name type="scientific">Melastoma candidum</name>
    <dbReference type="NCBI Taxonomy" id="119954"/>
    <lineage>
        <taxon>Eukaryota</taxon>
        <taxon>Viridiplantae</taxon>
        <taxon>Streptophyta</taxon>
        <taxon>Embryophyta</taxon>
        <taxon>Tracheophyta</taxon>
        <taxon>Spermatophyta</taxon>
        <taxon>Magnoliopsida</taxon>
        <taxon>eudicotyledons</taxon>
        <taxon>Gunneridae</taxon>
        <taxon>Pentapetalae</taxon>
        <taxon>rosids</taxon>
        <taxon>malvids</taxon>
        <taxon>Myrtales</taxon>
        <taxon>Melastomataceae</taxon>
        <taxon>Melastomatoideae</taxon>
        <taxon>Melastomateae</taxon>
        <taxon>Melastoma</taxon>
    </lineage>
</organism>
<keyword evidence="2" id="KW-1185">Reference proteome</keyword>
<gene>
    <name evidence="1" type="ORF">MLD38_032817</name>
</gene>
<comment type="caution">
    <text evidence="1">The sequence shown here is derived from an EMBL/GenBank/DDBJ whole genome shotgun (WGS) entry which is preliminary data.</text>
</comment>
<proteinExistence type="predicted"/>
<sequence length="166" mass="18806">MITYSFAFGLLLVLSNAFAAVRCSQFQVGGEDGWAVPKSRNDKDMYNDWASDNRFKIDDSIRFEYQKDSVLAVTEEEYDKCKSSHPMFFSNNGDTTFVLDRPGLFYFISGVSGHCERGQRMIIKVLDIEESSSPRPSSTADVSAAHVLVFGFHHAWVGLLFKFLMF</sequence>
<evidence type="ECO:0000313" key="1">
    <source>
        <dbReference type="EMBL" id="KAI4319187.1"/>
    </source>
</evidence>
<dbReference type="Proteomes" id="UP001057402">
    <property type="component" value="Chromosome 10"/>
</dbReference>
<name>A0ACB9M6U5_9MYRT</name>
<accession>A0ACB9M6U5</accession>
<protein>
    <submittedName>
        <fullName evidence="1">Uncharacterized protein</fullName>
    </submittedName>
</protein>